<dbReference type="AlphaFoldDB" id="A0A6C0J911"/>
<name>A0A6C0J911_9ZZZZ</name>
<accession>A0A6C0J911</accession>
<protein>
    <submittedName>
        <fullName evidence="1">Uncharacterized protein</fullName>
    </submittedName>
</protein>
<proteinExistence type="predicted"/>
<dbReference type="EMBL" id="MN740333">
    <property type="protein sequence ID" value="QHU01007.1"/>
    <property type="molecule type" value="Genomic_DNA"/>
</dbReference>
<reference evidence="1" key="1">
    <citation type="journal article" date="2020" name="Nature">
        <title>Giant virus diversity and host interactions through global metagenomics.</title>
        <authorList>
            <person name="Schulz F."/>
            <person name="Roux S."/>
            <person name="Paez-Espino D."/>
            <person name="Jungbluth S."/>
            <person name="Walsh D.A."/>
            <person name="Denef V.J."/>
            <person name="McMahon K.D."/>
            <person name="Konstantinidis K.T."/>
            <person name="Eloe-Fadrosh E.A."/>
            <person name="Kyrpides N.C."/>
            <person name="Woyke T."/>
        </authorList>
    </citation>
    <scope>NUCLEOTIDE SEQUENCE</scope>
    <source>
        <strain evidence="1">GVMAG-M-3300025860-20</strain>
    </source>
</reference>
<sequence>MWYIEYLPPALYRQLKNKDKELYTGPSKESKEEYNKFLTNVLNSTMQLKDQVKTTTMSDDGKVIAQLHDNSIVEWDSLLEVSIFIQKTSA</sequence>
<evidence type="ECO:0000313" key="1">
    <source>
        <dbReference type="EMBL" id="QHU01007.1"/>
    </source>
</evidence>
<organism evidence="1">
    <name type="scientific">viral metagenome</name>
    <dbReference type="NCBI Taxonomy" id="1070528"/>
    <lineage>
        <taxon>unclassified sequences</taxon>
        <taxon>metagenomes</taxon>
        <taxon>organismal metagenomes</taxon>
    </lineage>
</organism>